<evidence type="ECO:0000313" key="3">
    <source>
        <dbReference type="Proteomes" id="UP000709295"/>
    </source>
</evidence>
<feature type="region of interest" description="Disordered" evidence="1">
    <location>
        <begin position="95"/>
        <end position="127"/>
    </location>
</feature>
<feature type="compositionally biased region" description="Pro residues" evidence="1">
    <location>
        <begin position="155"/>
        <end position="164"/>
    </location>
</feature>
<dbReference type="EMBL" id="JAENGY010000182">
    <property type="protein sequence ID" value="KAG6970400.1"/>
    <property type="molecule type" value="Genomic_DNA"/>
</dbReference>
<feature type="compositionally biased region" description="Polar residues" evidence="1">
    <location>
        <begin position="109"/>
        <end position="118"/>
    </location>
</feature>
<reference evidence="2" key="1">
    <citation type="submission" date="2021-01" db="EMBL/GenBank/DDBJ databases">
        <title>Phytophthora aleatoria, a newly-described species from Pinus radiata is distinct from Phytophthora cactorum isolates based on comparative genomics.</title>
        <authorList>
            <person name="Mcdougal R."/>
            <person name="Panda P."/>
            <person name="Williams N."/>
            <person name="Studholme D.J."/>
        </authorList>
    </citation>
    <scope>NUCLEOTIDE SEQUENCE</scope>
    <source>
        <strain evidence="2">NZFS 4037</strain>
    </source>
</reference>
<keyword evidence="3" id="KW-1185">Reference proteome</keyword>
<sequence length="257" mass="28984">MVSPRRGTVQPLFVPHSWPGDWSSPQAMNEARKRRCWPHRSLVPPRPSPTQRSPWYCSPLHCYSRLIQLEVRPRLLQLDVGHGLRCRPQRSFSARPGQLARTAMPPSPASLSQRTSQHAPRLAILRPPSSVPPIRTFLRHWCSPLALAAHRARPSTPPSHPPRPSTRRLQTPHSSPSRFLFRPSALVLLVSQPFVLDHHTLRPQLLRVSRLAPDAVSPLPRPTLVSRCWSCWLTPLLQLLAVSRLGLTVGALTWVVT</sequence>
<feature type="region of interest" description="Disordered" evidence="1">
    <location>
        <begin position="150"/>
        <end position="177"/>
    </location>
</feature>
<comment type="caution">
    <text evidence="2">The sequence shown here is derived from an EMBL/GenBank/DDBJ whole genome shotgun (WGS) entry which is preliminary data.</text>
</comment>
<organism evidence="2 3">
    <name type="scientific">Phytophthora aleatoria</name>
    <dbReference type="NCBI Taxonomy" id="2496075"/>
    <lineage>
        <taxon>Eukaryota</taxon>
        <taxon>Sar</taxon>
        <taxon>Stramenopiles</taxon>
        <taxon>Oomycota</taxon>
        <taxon>Peronosporomycetes</taxon>
        <taxon>Peronosporales</taxon>
        <taxon>Peronosporaceae</taxon>
        <taxon>Phytophthora</taxon>
    </lineage>
</organism>
<accession>A0A8J5MHV2</accession>
<gene>
    <name evidence="2" type="ORF">JG688_00004892</name>
</gene>
<evidence type="ECO:0000256" key="1">
    <source>
        <dbReference type="SAM" id="MobiDB-lite"/>
    </source>
</evidence>
<dbReference type="Proteomes" id="UP000709295">
    <property type="component" value="Unassembled WGS sequence"/>
</dbReference>
<dbReference type="AlphaFoldDB" id="A0A8J5MHV2"/>
<name>A0A8J5MHV2_9STRA</name>
<protein>
    <submittedName>
        <fullName evidence="2">Uncharacterized protein</fullName>
    </submittedName>
</protein>
<proteinExistence type="predicted"/>
<evidence type="ECO:0000313" key="2">
    <source>
        <dbReference type="EMBL" id="KAG6970400.1"/>
    </source>
</evidence>